<feature type="signal peptide" evidence="1">
    <location>
        <begin position="1"/>
        <end position="27"/>
    </location>
</feature>
<name>A0ABU5CG78_9BACI</name>
<dbReference type="Proteomes" id="UP001228376">
    <property type="component" value="Unassembled WGS sequence"/>
</dbReference>
<organism evidence="2 3">
    <name type="scientific">Tigheibacillus jepli</name>
    <dbReference type="NCBI Taxonomy" id="3035914"/>
    <lineage>
        <taxon>Bacteria</taxon>
        <taxon>Bacillati</taxon>
        <taxon>Bacillota</taxon>
        <taxon>Bacilli</taxon>
        <taxon>Bacillales</taxon>
        <taxon>Bacillaceae</taxon>
        <taxon>Tigheibacillus</taxon>
    </lineage>
</organism>
<gene>
    <name evidence="2" type="ORF">P5G51_007610</name>
</gene>
<evidence type="ECO:0000313" key="3">
    <source>
        <dbReference type="Proteomes" id="UP001228376"/>
    </source>
</evidence>
<accession>A0ABU5CG78</accession>
<comment type="caution">
    <text evidence="2">The sequence shown here is derived from an EMBL/GenBank/DDBJ whole genome shotgun (WGS) entry which is preliminary data.</text>
</comment>
<evidence type="ECO:0000313" key="2">
    <source>
        <dbReference type="EMBL" id="MDY0405286.1"/>
    </source>
</evidence>
<proteinExistence type="predicted"/>
<keyword evidence="1" id="KW-0732">Signal</keyword>
<protein>
    <recommendedName>
        <fullName evidence="4">VCBS repeat-containing protein</fullName>
    </recommendedName>
</protein>
<feature type="chain" id="PRO_5045411724" description="VCBS repeat-containing protein" evidence="1">
    <location>
        <begin position="28"/>
        <end position="252"/>
    </location>
</feature>
<dbReference type="EMBL" id="JAROCA020000001">
    <property type="protein sequence ID" value="MDY0405286.1"/>
    <property type="molecule type" value="Genomic_DNA"/>
</dbReference>
<reference evidence="2 3" key="1">
    <citation type="submission" date="2023-10" db="EMBL/GenBank/DDBJ databases">
        <title>179-bfca-hs.</title>
        <authorList>
            <person name="Miliotis G."/>
            <person name="Sengupta P."/>
            <person name="Hameed A."/>
            <person name="Chuvochina M."/>
            <person name="Mcdonagh F."/>
            <person name="Simpson A.C."/>
            <person name="Singh N.K."/>
            <person name="Rekha P.D."/>
            <person name="Raman K."/>
            <person name="Hugenholtz P."/>
            <person name="Venkateswaran K."/>
        </authorList>
    </citation>
    <scope>NUCLEOTIDE SEQUENCE [LARGE SCALE GENOMIC DNA]</scope>
    <source>
        <strain evidence="2 3">179-BFC-A-HS</strain>
    </source>
</reference>
<dbReference type="RefSeq" id="WP_306068097.1">
    <property type="nucleotide sequence ID" value="NZ_JAROCA020000001.1"/>
</dbReference>
<evidence type="ECO:0000256" key="1">
    <source>
        <dbReference type="SAM" id="SignalP"/>
    </source>
</evidence>
<evidence type="ECO:0008006" key="4">
    <source>
        <dbReference type="Google" id="ProtNLM"/>
    </source>
</evidence>
<keyword evidence="3" id="KW-1185">Reference proteome</keyword>
<sequence>MIASKYMKLITSVILLGFFSMVSSAAAQENELKVIQTYQEDVTGDGMKETVSLKGVLLEENAKFYQELEVEIKSSEGKKWRIPLGGGYNPNLKFIDINHNGTNDIFCLITNDTSKQVYPYQAYTLDNGQLQELPQPSEPFASGNFTDNFIVHLQIDPSQKPLTIDMRAKSNQYIQKGIYNKDGHLLKQPAFIIANKIAKVKPVFLGKQQGYALKSYQPISGVSKDDYIGTIETLWYFENGSWKNMQTEWKAG</sequence>